<comment type="caution">
    <text evidence="1">The sequence shown here is derived from an EMBL/GenBank/DDBJ whole genome shotgun (WGS) entry which is preliminary data.</text>
</comment>
<protein>
    <submittedName>
        <fullName evidence="1">Uncharacterized protein</fullName>
    </submittedName>
</protein>
<dbReference type="AlphaFoldDB" id="A0A9N7Y878"/>
<gene>
    <name evidence="1" type="ORF">PLEPLA_LOCUS2616</name>
</gene>
<evidence type="ECO:0000313" key="1">
    <source>
        <dbReference type="EMBL" id="CAB1414904.1"/>
    </source>
</evidence>
<name>A0A9N7Y878_PLEPL</name>
<evidence type="ECO:0000313" key="2">
    <source>
        <dbReference type="Proteomes" id="UP001153269"/>
    </source>
</evidence>
<reference evidence="1" key="1">
    <citation type="submission" date="2020-03" db="EMBL/GenBank/DDBJ databases">
        <authorList>
            <person name="Weist P."/>
        </authorList>
    </citation>
    <scope>NUCLEOTIDE SEQUENCE</scope>
</reference>
<dbReference type="EMBL" id="CADEAL010000128">
    <property type="protein sequence ID" value="CAB1414904.1"/>
    <property type="molecule type" value="Genomic_DNA"/>
</dbReference>
<organism evidence="1 2">
    <name type="scientific">Pleuronectes platessa</name>
    <name type="common">European plaice</name>
    <dbReference type="NCBI Taxonomy" id="8262"/>
    <lineage>
        <taxon>Eukaryota</taxon>
        <taxon>Metazoa</taxon>
        <taxon>Chordata</taxon>
        <taxon>Craniata</taxon>
        <taxon>Vertebrata</taxon>
        <taxon>Euteleostomi</taxon>
        <taxon>Actinopterygii</taxon>
        <taxon>Neopterygii</taxon>
        <taxon>Teleostei</taxon>
        <taxon>Neoteleostei</taxon>
        <taxon>Acanthomorphata</taxon>
        <taxon>Carangaria</taxon>
        <taxon>Pleuronectiformes</taxon>
        <taxon>Pleuronectoidei</taxon>
        <taxon>Pleuronectidae</taxon>
        <taxon>Pleuronectes</taxon>
    </lineage>
</organism>
<keyword evidence="2" id="KW-1185">Reference proteome</keyword>
<dbReference type="Proteomes" id="UP001153269">
    <property type="component" value="Unassembled WGS sequence"/>
</dbReference>
<accession>A0A9N7Y878</accession>
<sequence>MSDDAGSSHSREPQCSALGVTVTGVLQSARCPWGHAVSPLCVLSPVSHWGRCKSEGRGGEKPEPRARGVRQGDIKVGTWVSESLAIAVIIGERGRQRKEETMMRRGEGVRVCVCLFECVETLSDGRPSHSGLDVSPFSTVYLDCGEVTKPCGMFRAPHPDPCKCLDLALAHHLTFSPRDETEEGSHEGECREVWNKKRQLLEGPLGLI</sequence>
<proteinExistence type="predicted"/>